<evidence type="ECO:0000313" key="1">
    <source>
        <dbReference type="EMBL" id="MTK22176.1"/>
    </source>
</evidence>
<name>A0A6G2CM78_9FIRM</name>
<accession>A0A6G2CM78</accession>
<dbReference type="CDD" id="cd06561">
    <property type="entry name" value="AlkD_like"/>
    <property type="match status" value="1"/>
</dbReference>
<dbReference type="PANTHER" id="PTHR34070">
    <property type="entry name" value="ARMADILLO-TYPE FOLD"/>
    <property type="match status" value="1"/>
</dbReference>
<proteinExistence type="predicted"/>
<dbReference type="AlphaFoldDB" id="A0A6G2CM78"/>
<comment type="caution">
    <text evidence="2">The sequence shown here is derived from an EMBL/GenBank/DDBJ whole genome shotgun (WGS) entry which is preliminary data.</text>
</comment>
<dbReference type="Gene3D" id="1.25.10.90">
    <property type="match status" value="1"/>
</dbReference>
<dbReference type="InterPro" id="IPR016024">
    <property type="entry name" value="ARM-type_fold"/>
</dbReference>
<protein>
    <submittedName>
        <fullName evidence="2">DNA alkylation repair protein</fullName>
    </submittedName>
</protein>
<dbReference type="RefSeq" id="WP_006785731.1">
    <property type="nucleotide sequence ID" value="NZ_CAUWFM010000013.1"/>
</dbReference>
<dbReference type="Pfam" id="PF08713">
    <property type="entry name" value="DNA_alkylation"/>
    <property type="match status" value="1"/>
</dbReference>
<dbReference type="EMBL" id="WMQE01000031">
    <property type="protein sequence ID" value="MTK22176.1"/>
    <property type="molecule type" value="Genomic_DNA"/>
</dbReference>
<evidence type="ECO:0000313" key="3">
    <source>
        <dbReference type="Proteomes" id="UP000487649"/>
    </source>
</evidence>
<sequence>MIETIRNELLVLAEPTYQRFAMRLLPGTDHLLGVRLPKLRQMARKIFKRDYEAYLQNNDELYFEEIMLKGMIIGYIKVPLDAKLELIRQFVPKINNWSVCDSFCSGLKFTKDHQMEVWTFLQPYFQSSHEFEVRFAVVMALIYYIEDLFIESVLETLDQVKHQGYYAQMAVAWAISICFIKQEKKTQTYLENHSLDPFTYQKALQKIIESNQVDKKTKARIKKMKKSER</sequence>
<organism evidence="2">
    <name type="scientific">Turicibacter sanguinis</name>
    <dbReference type="NCBI Taxonomy" id="154288"/>
    <lineage>
        <taxon>Bacteria</taxon>
        <taxon>Bacillati</taxon>
        <taxon>Bacillota</taxon>
        <taxon>Erysipelotrichia</taxon>
        <taxon>Erysipelotrichales</taxon>
        <taxon>Turicibacteraceae</taxon>
        <taxon>Turicibacter</taxon>
    </lineage>
</organism>
<evidence type="ECO:0000313" key="2">
    <source>
        <dbReference type="EMBL" id="MTL94024.1"/>
    </source>
</evidence>
<dbReference type="Proteomes" id="UP000487649">
    <property type="component" value="Unassembled WGS sequence"/>
</dbReference>
<dbReference type="PANTHER" id="PTHR34070:SF1">
    <property type="entry name" value="DNA ALKYLATION REPAIR PROTEIN"/>
    <property type="match status" value="1"/>
</dbReference>
<reference evidence="2 3" key="1">
    <citation type="journal article" date="2019" name="Nat. Med.">
        <title>A library of human gut bacterial isolates paired with longitudinal multiomics data enables mechanistic microbiome research.</title>
        <authorList>
            <person name="Poyet M."/>
            <person name="Groussin M."/>
            <person name="Gibbons S.M."/>
            <person name="Avila-Pacheco J."/>
            <person name="Jiang X."/>
            <person name="Kearney S.M."/>
            <person name="Perrotta A.R."/>
            <person name="Berdy B."/>
            <person name="Zhao S."/>
            <person name="Lieberman T.D."/>
            <person name="Swanson P.K."/>
            <person name="Smith M."/>
            <person name="Roesemann S."/>
            <person name="Alexander J.E."/>
            <person name="Rich S.A."/>
            <person name="Livny J."/>
            <person name="Vlamakis H."/>
            <person name="Clish C."/>
            <person name="Bullock K."/>
            <person name="Deik A."/>
            <person name="Scott J."/>
            <person name="Pierce K.A."/>
            <person name="Xavier R.J."/>
            <person name="Alm E.J."/>
        </authorList>
    </citation>
    <scope>NUCLEOTIDE SEQUENCE</scope>
    <source>
        <strain evidence="2">BIOML-A179</strain>
        <strain evidence="1 3">BIOML-A198</strain>
    </source>
</reference>
<dbReference type="SUPFAM" id="SSF48371">
    <property type="entry name" value="ARM repeat"/>
    <property type="match status" value="1"/>
</dbReference>
<dbReference type="InterPro" id="IPR014825">
    <property type="entry name" value="DNA_alkylation"/>
</dbReference>
<dbReference type="EMBL" id="WMQV01000009">
    <property type="protein sequence ID" value="MTL94024.1"/>
    <property type="molecule type" value="Genomic_DNA"/>
</dbReference>
<gene>
    <name evidence="2" type="ORF">GMA64_05755</name>
    <name evidence="1" type="ORF">GMA92_12220</name>
</gene>